<organism evidence="1 2">
    <name type="scientific">Rozella allomycis (strain CSF55)</name>
    <dbReference type="NCBI Taxonomy" id="988480"/>
    <lineage>
        <taxon>Eukaryota</taxon>
        <taxon>Fungi</taxon>
        <taxon>Fungi incertae sedis</taxon>
        <taxon>Cryptomycota</taxon>
        <taxon>Cryptomycota incertae sedis</taxon>
        <taxon>Rozella</taxon>
    </lineage>
</organism>
<evidence type="ECO:0000313" key="1">
    <source>
        <dbReference type="EMBL" id="RKP20558.1"/>
    </source>
</evidence>
<gene>
    <name evidence="1" type="ORF">ROZALSC1DRAFT_21280</name>
</gene>
<dbReference type="Proteomes" id="UP000281549">
    <property type="component" value="Unassembled WGS sequence"/>
</dbReference>
<reference evidence="2" key="1">
    <citation type="journal article" date="2018" name="Nat. Microbiol.">
        <title>Leveraging single-cell genomics to expand the fungal tree of life.</title>
        <authorList>
            <person name="Ahrendt S.R."/>
            <person name="Quandt C.A."/>
            <person name="Ciobanu D."/>
            <person name="Clum A."/>
            <person name="Salamov A."/>
            <person name="Andreopoulos B."/>
            <person name="Cheng J.F."/>
            <person name="Woyke T."/>
            <person name="Pelin A."/>
            <person name="Henrissat B."/>
            <person name="Reynolds N.K."/>
            <person name="Benny G.L."/>
            <person name="Smith M.E."/>
            <person name="James T.Y."/>
            <person name="Grigoriev I.V."/>
        </authorList>
    </citation>
    <scope>NUCLEOTIDE SEQUENCE [LARGE SCALE GENOMIC DNA]</scope>
    <source>
        <strain evidence="2">CSF55</strain>
    </source>
</reference>
<dbReference type="AlphaFoldDB" id="A0A4P9YM12"/>
<accession>A0A4P9YM12</accession>
<dbReference type="EMBL" id="ML005046">
    <property type="protein sequence ID" value="RKP20558.1"/>
    <property type="molecule type" value="Genomic_DNA"/>
</dbReference>
<sequence>MESAAGKQKGFFHILRRNGYVLLKHDEDGIFQISADAFQLSSNCRFRNTFTSKRKHAEMDFPLLSSKFLRLVIDFIGINYIVTDLVPLMSEAGCQTQRIHTDYSMDRIDEYADHFPPPAIMALEP</sequence>
<evidence type="ECO:0000313" key="2">
    <source>
        <dbReference type="Proteomes" id="UP000281549"/>
    </source>
</evidence>
<proteinExistence type="predicted"/>
<protein>
    <submittedName>
        <fullName evidence="1">Uncharacterized protein</fullName>
    </submittedName>
</protein>
<name>A0A4P9YM12_ROZAC</name>